<reference evidence="7 8" key="1">
    <citation type="submission" date="2016-04" db="EMBL/GenBank/DDBJ databases">
        <title>ATOL: Assembling a taxonomically balanced genome-scale reconstruction of the evolutionary history of the Enterobacteriaceae.</title>
        <authorList>
            <person name="Plunkett G.III."/>
            <person name="Neeno-Eckwall E.C."/>
            <person name="Glasner J.D."/>
            <person name="Perna N.T."/>
        </authorList>
    </citation>
    <scope>NUCLEOTIDE SEQUENCE [LARGE SCALE GENOMIC DNA]</scope>
    <source>
        <strain evidence="7 8">ATCC 51605</strain>
    </source>
</reference>
<organism evidence="7 8">
    <name type="scientific">Buttiauxella brennerae ATCC 51605</name>
    <dbReference type="NCBI Taxonomy" id="1354251"/>
    <lineage>
        <taxon>Bacteria</taxon>
        <taxon>Pseudomonadati</taxon>
        <taxon>Pseudomonadota</taxon>
        <taxon>Gammaproteobacteria</taxon>
        <taxon>Enterobacterales</taxon>
        <taxon>Enterobacteriaceae</taxon>
        <taxon>Buttiauxella</taxon>
    </lineage>
</organism>
<dbReference type="PATRIC" id="fig|1354251.4.peg.4285"/>
<sequence>MFFYLIMCLIFTQLLSNVYYLRKGQDKYPKIHITETMNILKLKSVALFIPLLLTACGGGGGGSDSGSPQTINKPLITPAIKPDIPAPGQSNKVKVGVLDSGVNKNISNIAGKVALILHYVGQGKNLGSGEFTPEDITASLALADMDTSGHGSYVSQILASTGSAGTYVGNQNVELYEAKTTDDPLGHSIIHDQLAAIMDLHEHYGVNLFNASWGSYNHYDENSPITSVLKYLVNSNGLIVFSAGNDFLNEPSAENLTPLIDRSIENGLITVVGLDGNKQLYSGYDESGVLKGSNACGRAAAWCLAGDYVVGPLLSENNNSYVYFYGTSGAAPQVTAAAASVWHTYPWMTAKQVKQTILTTANYLPDGSQPGTPYNASYGWGELNALRAEHGPMLFSSLFGDFNAQVPDSHYIFSNDISGDAGLIKNGNGVLELAGNDSYTGNTTINQGALWVSGSINNGSVNIAPGGVLTGSGSVRTTYNNGTIDLSNGSLKVQGDYSQGHNGVLNAYIDNQLDISGNATLDGAVNLVNQNYVVNGTYDILHAQNVQGKFNQLNGSKFLTIKQVNYESDNVNLEVEQVSAQNAVSNGDSQSTAGAKAVDSIFAAANAIALKQHNGEVLTLDEQQLLDYSAGLQSTGSGEAVQRIVDSHSGVIYSELPSVLLAEQNRLTQTVVNRLSAMYGMGQATPGVWTSHDYMKNQYQPDGWNQVSSTTNNTSVGMDGRVSNTLLLGGFVNKNNITAKLDRNGGSLDGSQNGIGAYGQFNDGAFYLNGLASYQRGDADIKRPVIGNGTQSSQKSNTDMSSSSLYFESGYAFHLPHEADITPYVSVEYDRSNTDSIDEGNQQGVSASGMKGRQTSVALGSRFNYMVNNELHLAAWAQASKIASRDISDMSLTTNMSGQEISLNSPEFDRNSFDYGLDIDYVLLNSVQLFAGMQSSTANNQALSASAGLKYYW</sequence>
<dbReference type="Pfam" id="PF12951">
    <property type="entry name" value="PATR"/>
    <property type="match status" value="1"/>
</dbReference>
<dbReference type="Pfam" id="PF03797">
    <property type="entry name" value="Autotransporter"/>
    <property type="match status" value="1"/>
</dbReference>
<dbReference type="GO" id="GO:0006508">
    <property type="term" value="P:proteolysis"/>
    <property type="evidence" value="ECO:0007669"/>
    <property type="project" value="UniProtKB-KW"/>
</dbReference>
<protein>
    <submittedName>
        <fullName evidence="7">Autotransporter</fullName>
        <ecNumber evidence="7">3.4.21.-</ecNumber>
    </submittedName>
</protein>
<dbReference type="EMBL" id="LXER01000040">
    <property type="protein sequence ID" value="OAT27623.1"/>
    <property type="molecule type" value="Genomic_DNA"/>
</dbReference>
<dbReference type="InterPro" id="IPR036709">
    <property type="entry name" value="Autotransporte_beta_dom_sf"/>
</dbReference>
<feature type="active site" description="Charge relay system" evidence="5">
    <location>
        <position position="99"/>
    </location>
</feature>
<dbReference type="InterPro" id="IPR015500">
    <property type="entry name" value="Peptidase_S8_subtilisin-rel"/>
</dbReference>
<keyword evidence="1 5" id="KW-0645">Protease</keyword>
<comment type="similarity">
    <text evidence="5">Belongs to the peptidase S8 family.</text>
</comment>
<dbReference type="InterPro" id="IPR051551">
    <property type="entry name" value="Autotransporter_adhesion"/>
</dbReference>
<dbReference type="NCBIfam" id="TIGR02601">
    <property type="entry name" value="autotrns_rpt"/>
    <property type="match status" value="1"/>
</dbReference>
<dbReference type="InterPro" id="IPR005546">
    <property type="entry name" value="Autotransporte_beta"/>
</dbReference>
<dbReference type="RefSeq" id="WP_064561793.1">
    <property type="nucleotide sequence ID" value="NZ_LXER01000040.1"/>
</dbReference>
<dbReference type="InterPro" id="IPR013425">
    <property type="entry name" value="Autotrns_rpt"/>
</dbReference>
<dbReference type="OrthoDB" id="5360469at2"/>
<evidence type="ECO:0000313" key="7">
    <source>
        <dbReference type="EMBL" id="OAT27623.1"/>
    </source>
</evidence>
<dbReference type="PRINTS" id="PR00723">
    <property type="entry name" value="SUBTILISIN"/>
</dbReference>
<dbReference type="Gene3D" id="2.40.128.130">
    <property type="entry name" value="Autotransporter beta-domain"/>
    <property type="match status" value="1"/>
</dbReference>
<dbReference type="Proteomes" id="UP000078410">
    <property type="component" value="Unassembled WGS sequence"/>
</dbReference>
<feature type="active site" description="Charge relay system" evidence="5">
    <location>
        <position position="328"/>
    </location>
</feature>
<dbReference type="EC" id="3.4.21.-" evidence="7"/>
<evidence type="ECO:0000259" key="6">
    <source>
        <dbReference type="PROSITE" id="PS51208"/>
    </source>
</evidence>
<feature type="active site" description="Charge relay system" evidence="5">
    <location>
        <position position="150"/>
    </location>
</feature>
<dbReference type="InterPro" id="IPR036852">
    <property type="entry name" value="Peptidase_S8/S53_dom_sf"/>
</dbReference>
<evidence type="ECO:0000256" key="4">
    <source>
        <dbReference type="ARBA" id="ARBA00022825"/>
    </source>
</evidence>
<gene>
    <name evidence="7" type="ORF">M975_4174</name>
</gene>
<dbReference type="PROSITE" id="PS51892">
    <property type="entry name" value="SUBTILASE"/>
    <property type="match status" value="1"/>
</dbReference>
<dbReference type="PROSITE" id="PS51208">
    <property type="entry name" value="AUTOTRANSPORTER"/>
    <property type="match status" value="1"/>
</dbReference>
<dbReference type="Pfam" id="PF00082">
    <property type="entry name" value="Peptidase_S8"/>
    <property type="match status" value="1"/>
</dbReference>
<evidence type="ECO:0000256" key="5">
    <source>
        <dbReference type="PROSITE-ProRule" id="PRU01240"/>
    </source>
</evidence>
<comment type="caution">
    <text evidence="7">The sequence shown here is derived from an EMBL/GenBank/DDBJ whole genome shotgun (WGS) entry which is preliminary data.</text>
</comment>
<dbReference type="SUPFAM" id="SSF103515">
    <property type="entry name" value="Autotransporter"/>
    <property type="match status" value="1"/>
</dbReference>
<keyword evidence="4 5" id="KW-0720">Serine protease</keyword>
<keyword evidence="2" id="KW-0732">Signal</keyword>
<proteinExistence type="inferred from homology"/>
<feature type="domain" description="Autotransporter" evidence="6">
    <location>
        <begin position="681"/>
        <end position="953"/>
    </location>
</feature>
<evidence type="ECO:0000256" key="2">
    <source>
        <dbReference type="ARBA" id="ARBA00022729"/>
    </source>
</evidence>
<accession>A0A1B7IEA5</accession>
<evidence type="ECO:0000256" key="1">
    <source>
        <dbReference type="ARBA" id="ARBA00022670"/>
    </source>
</evidence>
<dbReference type="PANTHER" id="PTHR35037:SF3">
    <property type="entry name" value="C-TERMINAL REGION OF AIDA-LIKE PROTEIN"/>
    <property type="match status" value="1"/>
</dbReference>
<dbReference type="AlphaFoldDB" id="A0A1B7IEA5"/>
<dbReference type="Gene3D" id="3.40.50.200">
    <property type="entry name" value="Peptidase S8/S53 domain"/>
    <property type="match status" value="1"/>
</dbReference>
<evidence type="ECO:0000313" key="8">
    <source>
        <dbReference type="Proteomes" id="UP000078410"/>
    </source>
</evidence>
<dbReference type="SMART" id="SM00869">
    <property type="entry name" value="Autotransporter"/>
    <property type="match status" value="1"/>
</dbReference>
<dbReference type="InterPro" id="IPR023828">
    <property type="entry name" value="Peptidase_S8_Ser-AS"/>
</dbReference>
<keyword evidence="3 5" id="KW-0378">Hydrolase</keyword>
<dbReference type="PROSITE" id="PS00138">
    <property type="entry name" value="SUBTILASE_SER"/>
    <property type="match status" value="1"/>
</dbReference>
<dbReference type="GO" id="GO:0004252">
    <property type="term" value="F:serine-type endopeptidase activity"/>
    <property type="evidence" value="ECO:0007669"/>
    <property type="project" value="UniProtKB-UniRule"/>
</dbReference>
<keyword evidence="8" id="KW-1185">Reference proteome</keyword>
<evidence type="ECO:0000256" key="3">
    <source>
        <dbReference type="ARBA" id="ARBA00022801"/>
    </source>
</evidence>
<dbReference type="InterPro" id="IPR000209">
    <property type="entry name" value="Peptidase_S8/S53_dom"/>
</dbReference>
<dbReference type="PANTHER" id="PTHR35037">
    <property type="entry name" value="C-TERMINAL REGION OF AIDA-LIKE PROTEIN"/>
    <property type="match status" value="1"/>
</dbReference>
<dbReference type="SUPFAM" id="SSF52743">
    <property type="entry name" value="Subtilisin-like"/>
    <property type="match status" value="1"/>
</dbReference>
<name>A0A1B7IEA5_9ENTR</name>